<reference evidence="6 7" key="1">
    <citation type="submission" date="2022-07" db="EMBL/GenBank/DDBJ databases">
        <authorList>
            <person name="Criscuolo A."/>
        </authorList>
    </citation>
    <scope>NUCLEOTIDE SEQUENCE [LARGE SCALE GENOMIC DNA]</scope>
    <source>
        <strain evidence="7">CIP 111951</strain>
    </source>
</reference>
<proteinExistence type="predicted"/>
<dbReference type="PROSITE" id="PS50075">
    <property type="entry name" value="CARRIER"/>
    <property type="match status" value="3"/>
</dbReference>
<evidence type="ECO:0000256" key="4">
    <source>
        <dbReference type="ARBA" id="ARBA00022737"/>
    </source>
</evidence>
<dbReference type="Gene3D" id="3.30.300.30">
    <property type="match status" value="3"/>
</dbReference>
<dbReference type="Pfam" id="PF18563">
    <property type="entry name" value="TubC_N"/>
    <property type="match status" value="1"/>
</dbReference>
<evidence type="ECO:0000259" key="5">
    <source>
        <dbReference type="PROSITE" id="PS50075"/>
    </source>
</evidence>
<accession>A0ABN8UMG2</accession>
<organism evidence="6 7">
    <name type="scientific">Pseudoalteromonas holothuriae</name>
    <dbReference type="NCBI Taxonomy" id="2963714"/>
    <lineage>
        <taxon>Bacteria</taxon>
        <taxon>Pseudomonadati</taxon>
        <taxon>Pseudomonadota</taxon>
        <taxon>Gammaproteobacteria</taxon>
        <taxon>Alteromonadales</taxon>
        <taxon>Pseudoalteromonadaceae</taxon>
        <taxon>Pseudoalteromonas</taxon>
    </lineage>
</organism>
<dbReference type="PANTHER" id="PTHR45527">
    <property type="entry name" value="NONRIBOSOMAL PEPTIDE SYNTHETASE"/>
    <property type="match status" value="1"/>
</dbReference>
<comment type="caution">
    <text evidence="6">The sequence shown here is derived from an EMBL/GenBank/DDBJ whole genome shotgun (WGS) entry which is preliminary data.</text>
</comment>
<dbReference type="InterPro" id="IPR000873">
    <property type="entry name" value="AMP-dep_synth/lig_dom"/>
</dbReference>
<dbReference type="Pfam" id="PF00550">
    <property type="entry name" value="PP-binding"/>
    <property type="match status" value="3"/>
</dbReference>
<dbReference type="InterPro" id="IPR041464">
    <property type="entry name" value="TubC_N"/>
</dbReference>
<gene>
    <name evidence="6" type="primary">lgrD_5</name>
    <name evidence="6" type="ORF">PSECIP111951_01870</name>
</gene>
<dbReference type="RefSeq" id="WP_261593029.1">
    <property type="nucleotide sequence ID" value="NZ_CAMAPD010000007.1"/>
</dbReference>
<keyword evidence="3" id="KW-0597">Phosphoprotein</keyword>
<dbReference type="InterPro" id="IPR025110">
    <property type="entry name" value="AMP-bd_C"/>
</dbReference>
<dbReference type="CDD" id="cd05930">
    <property type="entry name" value="A_NRPS"/>
    <property type="match status" value="2"/>
</dbReference>
<evidence type="ECO:0000313" key="6">
    <source>
        <dbReference type="EMBL" id="CAH9058410.1"/>
    </source>
</evidence>
<dbReference type="InterPro" id="IPR010060">
    <property type="entry name" value="NRPS_synth"/>
</dbReference>
<dbReference type="InterPro" id="IPR010071">
    <property type="entry name" value="AA_adenyl_dom"/>
</dbReference>
<dbReference type="PROSITE" id="PS00012">
    <property type="entry name" value="PHOSPHOPANTETHEINE"/>
    <property type="match status" value="2"/>
</dbReference>
<feature type="domain" description="Carrier" evidence="5">
    <location>
        <begin position="1059"/>
        <end position="1134"/>
    </location>
</feature>
<dbReference type="Proteomes" id="UP001152485">
    <property type="component" value="Unassembled WGS sequence"/>
</dbReference>
<dbReference type="CDD" id="cd17643">
    <property type="entry name" value="A_NRPS_Cytc1-like"/>
    <property type="match status" value="1"/>
</dbReference>
<dbReference type="PANTHER" id="PTHR45527:SF14">
    <property type="entry name" value="PLIPASTATIN SYNTHASE SUBUNIT B"/>
    <property type="match status" value="1"/>
</dbReference>
<name>A0ABN8UMG2_9GAMM</name>
<evidence type="ECO:0000313" key="7">
    <source>
        <dbReference type="Proteomes" id="UP001152485"/>
    </source>
</evidence>
<dbReference type="InterPro" id="IPR009081">
    <property type="entry name" value="PP-bd_ACP"/>
</dbReference>
<dbReference type="CDD" id="cd19531">
    <property type="entry name" value="LCL_NRPS-like"/>
    <property type="match status" value="2"/>
</dbReference>
<dbReference type="SUPFAM" id="SSF56801">
    <property type="entry name" value="Acetyl-CoA synthetase-like"/>
    <property type="match status" value="3"/>
</dbReference>
<dbReference type="InterPro" id="IPR001031">
    <property type="entry name" value="Thioesterase"/>
</dbReference>
<dbReference type="Gene3D" id="3.40.50.980">
    <property type="match status" value="6"/>
</dbReference>
<dbReference type="Gene3D" id="3.30.559.30">
    <property type="entry name" value="Nonribosomal peptide synthetase, condensation domain"/>
    <property type="match status" value="4"/>
</dbReference>
<protein>
    <submittedName>
        <fullName evidence="6">Linear gramicidin synthase subunit D</fullName>
    </submittedName>
</protein>
<dbReference type="Pfam" id="PF00501">
    <property type="entry name" value="AMP-binding"/>
    <property type="match status" value="3"/>
</dbReference>
<dbReference type="Pfam" id="PF00668">
    <property type="entry name" value="Condensation"/>
    <property type="match status" value="4"/>
</dbReference>
<comment type="cofactor">
    <cofactor evidence="1">
        <name>pantetheine 4'-phosphate</name>
        <dbReference type="ChEBI" id="CHEBI:47942"/>
    </cofactor>
</comment>
<dbReference type="EMBL" id="CAMAPD010000007">
    <property type="protein sequence ID" value="CAH9058410.1"/>
    <property type="molecule type" value="Genomic_DNA"/>
</dbReference>
<dbReference type="InterPro" id="IPR045851">
    <property type="entry name" value="AMP-bd_C_sf"/>
</dbReference>
<dbReference type="SUPFAM" id="SSF47336">
    <property type="entry name" value="ACP-like"/>
    <property type="match status" value="3"/>
</dbReference>
<evidence type="ECO:0000256" key="3">
    <source>
        <dbReference type="ARBA" id="ARBA00022553"/>
    </source>
</evidence>
<dbReference type="Gene3D" id="3.40.50.1820">
    <property type="entry name" value="alpha/beta hydrolase"/>
    <property type="match status" value="1"/>
</dbReference>
<feature type="domain" description="Carrier" evidence="5">
    <location>
        <begin position="2135"/>
        <end position="2209"/>
    </location>
</feature>
<dbReference type="InterPro" id="IPR023213">
    <property type="entry name" value="CAT-like_dom_sf"/>
</dbReference>
<dbReference type="Gene3D" id="2.30.38.10">
    <property type="entry name" value="Luciferase, Domain 3"/>
    <property type="match status" value="3"/>
</dbReference>
<evidence type="ECO:0000256" key="2">
    <source>
        <dbReference type="ARBA" id="ARBA00022450"/>
    </source>
</evidence>
<dbReference type="SMART" id="SM00823">
    <property type="entry name" value="PKS_PP"/>
    <property type="match status" value="3"/>
</dbReference>
<dbReference type="InterPro" id="IPR020845">
    <property type="entry name" value="AMP-binding_CS"/>
</dbReference>
<dbReference type="Gene3D" id="3.30.559.10">
    <property type="entry name" value="Chloramphenicol acetyltransferase-like domain"/>
    <property type="match status" value="4"/>
</dbReference>
<evidence type="ECO:0000256" key="1">
    <source>
        <dbReference type="ARBA" id="ARBA00001957"/>
    </source>
</evidence>
<dbReference type="InterPro" id="IPR036736">
    <property type="entry name" value="ACP-like_sf"/>
</dbReference>
<sequence>MNEQTLLIENLIGEALAAGVTLYEKNGGLAFKQNNDFPDELKSRVIAHKTQIIDYFLQQKQSQHNANANLFNELSAAPRNKPIPLSFAQEGLWFVEQLQGSAQYYMPVEFKLHGELNITAFKQSIKQVIARHEILRTTFVVDSKGVPYQHIASNIDTPFEYFDASCIEKTRREKEIEQRLHEHQHQPFNLAHGPLLRVLLISNEAEHWLAFNMHHIISDGASLHCLVKEIERLYRGIIANKPDLTTPLPIQYADYAIWQKGALSDNKLRHAMAHWQKKLSGFESIQSLPTDRPRPAIQALNGQVYRQHLNAQLCTKLQSQVMHHHVTPFMWMLSCFMLFIGRINQTNQVIVGTPVLGRHDPKLDALIGLFVNTIVIPADIEDERPFSAWLHNQKDAILQALEYQTLPFDKLVDALNCKRDLSHHPLVQILFTLEHNEQGTFSLPNLTIEEERAPQNSHCTIKCDLELNIQMSEQGTTINWKFDRALYDLNTITNWANSFALLLEHVGASPNTPCAHIPLLSEKQKQLLTHDLNEHVDWPKSSHLVALFEQQAVKFAKRIAITDEHGELSYEQLNIKANRLSRALIAMGVNSQQLIPVSVSRNAQLVVTLLATLKAGCAYVPIDPDYPQERIDYIIKDVGSDILICDQVNYARFKTLAKQVVNISDPELTANITADDNLNIPIEPEHLAYMIYTSGTTGHPKGVQIEHRQVVRLLFTEPRLFDFNEQDVWTLFHSFCFDFSVWEMYGALLFGARLIVVTEAQSKDSQAFAKLLIAQKVTVLNQTPSAFYVLQDTVFRLDDTDLTQSHIRYVIFGGEALQPAKLAPWAQRFSHCKLINMYGITETTVHVTYKHITTVEIAQGTSNIGSPIPTTSCYVLDKYLQPLPQGAVGELYVGGEGVCRGYWQREQLNIERFIDNPFNNNGQKLYKTGDLVRYLNNGELAYIRRIDDQVKVRGYRIELGEIENQLRSHPWLKNVSVLLKQSDTLGSVICAFVVLEQAAQFDSLTSQVQQYLRQTLPEFMLPSSVVSVTNMPLTSNGKVDKKTLLEIDIFEQDTQQYSAPNTQFEQQIADCFAEILELNEVGREAHFFRLGGHSLLATQVVARLREKTKLNITLKDLFQRPEVKSLAQLAQQNFSENDEQELDILPISPQSSEHIALSFAQQRLWSIDKIQQGSLEYHMSAAFELVGELNIDAFTQAWRAIVTRHEILRTYIVSSQSGEPNQQVMQHYDDIVHYVDASALNEEQQSRLWLKVLRDDKQTAFQLDSDLMLRVVLLKQSAEKHLFLVNMHHIASDGQSLNILVKEFTQFYHNFAHTHALPESLRTPLLIQYADYAHWQRRTLTADKLQKHAQFWLSHLAGAPPLHQLPLDKPRTKQLTKVGAQLSQTFGAHLSAAIRAHCQRLDVTTFTWLHTAYSLLVARFSNSQDVVIGAPFSGRHHSQLENLIGFFVNTLPIRTKVSEKIGFEALLLQQKQILQDIHSHQDMPFEQIIEQLKLRRDLSHQSVFQLTFSLNPQMDSQLKLCGINANAIDEAIHTVKFDIELSCCEDDNQMRFNWIYNQALFSEQTISSMASAFEVLVGHLIEFPHRCVFEIPLLSKQQSQQLVIRGRYNEAVNGRTVIDEFVEIACESHSHHIALIESDNTQGFSYHFLHNRSNEFAHYLLHKGLQKEQRVVVSMSFGVDLVIAMLGILKAGGCYVPVDPDYPQQRITFINEDCGAVWVITHSEHIDKFSSGMHQHQMLCIDDYHLEQDIINNAHQERCLPLLDANQLAYVIYTSGTTGNPKGVMVPHKGLMNLCAWHNHAFKVSEQSVASQTANIAFDAAAWELWPYLCAGATVVSVSKSVLNAPEQLSQLLTQNKVTHSFLATPIAEVVLNDAKFTPQYLRYLLVGGDKLNSIDVSSMPFTLINNYGPTEASVVATSGVVQSSEKAPDVGMPIDNTYLYILDKYQQPVPKGMIGELYIAGQGLARGYLNRDDLTQSRFVTLNSVHTKRVRAYQTGDLVRQLGNDRLAYIARSDDQIKLRGYRIELGEIEQVILTCHGLEECAVQVFELAGGAKQLAAFIVYDTDIDPEHGRLEAVKSQVVKKLPAYMHPHRYIILSALPLTAHGKVDRRALTLHINNLQNVANDVSLKKATQQESQTVIEKLLHIYQSVLNNNMFKAEDDFFAQGGDSILSIQIASRVRTLGIHIAVADVFNYNTVHLLAEHVKDQINIANTDTAVKEYTGVIQALPIQHWFFEQNFKVPSHWNQALMLSIDKSLSTKHMELVVNSLLNLHEGLRSVVNEKQLEIVEEIAANHVLENIDLANHLNWQSELNKHANLAQESFHFSGTPLLRICHFTTPEFEQHHRLLIVAHHLIIDGVSWRILLEDLQLACESAIKGQHIVLPKRTVSLNEVSQFYIEQAQQQNHLSRWQSLAKLATTSSMLQLKAVDTAKSSLPASYQYTCSKSLTNTLIKDANLPYNTSVQTLLLSALQWCAMHYYQTHSQIIMLEGHGRETLNQALKAERCVSWLTAMFPFHLFSNAATPSEVICSVKEQLAQSTPLASSYGALRYNHTSESIRQSLMIETKDKLFFNYLGQLDSAINNDGLIMDAQEPAGQLHSKSNHLYYGLQVTSAISNCQLVLSFDYDSNRISDKDVSNFAKNFEQSLQIIVSHCVQNNTRHYTPSDFSLLKHVSRLQLQNLTASYAQRAIADIYPMSMLQQGMWLQSQRQQTTNSYTPYLEQAMMVFEGEFDVEAFDYAWQHVIRTHSILRTAFVKASNEPLQIVFEQCDVPLTIDPLQSFAVSGMCEEDYINNCAQQEYHTGIDLSHAPCMRLRLLPISNNRYGFIWTYHHLILDGWSLPVLFANLLSYYNARLNAKVPNICEDKYKDYIAYIQEQDAKGEKAFWQSYLAGISEPTLISDHIICDGVPENGQMQQLELNIDAQLKTEIEYFAKTNGFTLNHVIQAVWGYWLSICCDKEYALFGQTISGRPTDLINVEQKVGLYINTQAVKLDITAHSTVLAYINTVKQNYLALSKYSHSALTQVHNWSDIENGSQLFDALYVFENYPTAPLDNADDVPFEVISQNYVDHTHYPLTLVVGAAEQVSLNLCYDTGCINHNVAEQSLETLMHLLNMFVNHPNEQLYKLPLVARTDFKLPLDTFSLSLPDTGFVEFDANTTLIQRFELIVKLHPQKRALEYYHASERINMSYLQLDKHVNQYANYIQQHLPKQTNQPLIGICLKAGFELIIAILACLKMGAAYLPISPQLPIARRNFMAQNADISGLISSQSDWRDDLPKCTIFDVMHLPADLPSTFINTSDVDYAKSKLCYVIYTSGTTGTPKGVMVEQQSVLNYVSFLSKCYGISYADNYLQFASCSFDVFAEELFCTLLNGATLVLADSNQLLTAKGLGKVAVQSTLTLMSLPTAYWHTLAMEKVDFGTGLRVITIGGEQMQTSALRRWQKNQSATIRLVNAYGPTEATISTTLRDVTHHQSERLAIGKPVMGATLSILDKYRRAVPYYISGELYISGACLARGYLGDTEKTNKAFITDEYSGARLYKTGDKVRINANNELEYICRLDEQVKVRGYRIELGEIERSLLLDDNVVTCAVVVCDDVNGTKQLHAFVVAKSANTDAAQLSRVLAQKLPDYMVPRHIELMAELPLTGNGKVDRKQLVEIASNINRCDKVINHEEIKTPLQVELSNRVKQLLNINSINLHDDFFTLGLHSLLAMRLVGELSNALNYEVPIELVFQHRSIATLSDILQRRIHAMDHHVQDTKTLVCLQSGQQGYTPIVLIGGAGGLLMAFQSLVQKLDERIPVFGLQPDEIANRCEVVSSLTLTAQHYLSELTTLELAQVHLVGHSFGSFIAYEIAKQATENKTLKSTLTLLDTPVPHDENEIFDAQQCAQFMLENITEFFALQLSIEQICNYKALSLEQQYSWLSQFLCNSGYRFSSKQLSCFATAFSAQLNAHINLNMRLDNVPTAVIKAQQTTHFKDKLLSSDMGWASLSTKLSVYEIAGNHLSILQKEHVGEIINLLEKNYVLN</sequence>
<dbReference type="InterPro" id="IPR029058">
    <property type="entry name" value="AB_hydrolase_fold"/>
</dbReference>
<dbReference type="SUPFAM" id="SSF53474">
    <property type="entry name" value="alpha/beta-Hydrolases"/>
    <property type="match status" value="1"/>
</dbReference>
<dbReference type="Pfam" id="PF00975">
    <property type="entry name" value="Thioesterase"/>
    <property type="match status" value="1"/>
</dbReference>
<dbReference type="NCBIfam" id="NF003417">
    <property type="entry name" value="PRK04813.1"/>
    <property type="match status" value="3"/>
</dbReference>
<dbReference type="SUPFAM" id="SSF52777">
    <property type="entry name" value="CoA-dependent acyltransferases"/>
    <property type="match status" value="8"/>
</dbReference>
<keyword evidence="2" id="KW-0596">Phosphopantetheine</keyword>
<dbReference type="Gene3D" id="1.10.1200.10">
    <property type="entry name" value="ACP-like"/>
    <property type="match status" value="3"/>
</dbReference>
<dbReference type="InterPro" id="IPR001242">
    <property type="entry name" value="Condensation_dom"/>
</dbReference>
<dbReference type="NCBIfam" id="TIGR01720">
    <property type="entry name" value="NRPS-para261"/>
    <property type="match status" value="1"/>
</dbReference>
<dbReference type="Pfam" id="PF13193">
    <property type="entry name" value="AMP-binding_C"/>
    <property type="match status" value="3"/>
</dbReference>
<dbReference type="PROSITE" id="PS00455">
    <property type="entry name" value="AMP_BINDING"/>
    <property type="match status" value="3"/>
</dbReference>
<feature type="domain" description="Carrier" evidence="5">
    <location>
        <begin position="3669"/>
        <end position="3744"/>
    </location>
</feature>
<dbReference type="InterPro" id="IPR020806">
    <property type="entry name" value="PKS_PP-bd"/>
</dbReference>
<keyword evidence="4" id="KW-0677">Repeat</keyword>
<dbReference type="NCBIfam" id="TIGR01733">
    <property type="entry name" value="AA-adenyl-dom"/>
    <property type="match status" value="3"/>
</dbReference>
<dbReference type="InterPro" id="IPR006162">
    <property type="entry name" value="Ppantetheine_attach_site"/>
</dbReference>